<dbReference type="GO" id="GO:0102559">
    <property type="term" value="F:peptide chain release factor N(5)-glutamine methyltransferase activity"/>
    <property type="evidence" value="ECO:0007669"/>
    <property type="project" value="UniProtKB-EC"/>
</dbReference>
<sequence length="281" mass="30846">MKYRELLNKGVAMLRQAGIADADTDGWYLLEYASGMSRNDYFLHMEEEASGELAEAYGKLLEKRCTRIPLQYLTGEQEFMGLTFSVNPHVLVPRQDTETLVEQVEKRLSPGMRVLDLCTGSGCILISLLARVPGVSGLGTDISEEALATAERNADRLGVADRAQWARGDLFAPVEGRFDVIVSNPPYIPREDIDGLMPEVADFEPRGALDGGDDGLDFYRRITSEASEYLEAGGRLFLEIGCDQARDVTALMEKAGFVHVATVRDLSGLDRVVCGCLSPES</sequence>
<dbReference type="Gene3D" id="3.40.50.150">
    <property type="entry name" value="Vaccinia Virus protein VP39"/>
    <property type="match status" value="1"/>
</dbReference>
<dbReference type="Pfam" id="PF17827">
    <property type="entry name" value="PrmC_N"/>
    <property type="match status" value="1"/>
</dbReference>
<evidence type="ECO:0000313" key="9">
    <source>
        <dbReference type="Proteomes" id="UP000823912"/>
    </source>
</evidence>
<proteinExistence type="inferred from homology"/>
<comment type="caution">
    <text evidence="5">Lacks conserved residue(s) required for the propagation of feature annotation.</text>
</comment>
<dbReference type="Pfam" id="PF05175">
    <property type="entry name" value="MTS"/>
    <property type="match status" value="1"/>
</dbReference>
<dbReference type="InterPro" id="IPR040758">
    <property type="entry name" value="PrmC_N"/>
</dbReference>
<dbReference type="InterPro" id="IPR002052">
    <property type="entry name" value="DNA_methylase_N6_adenine_CS"/>
</dbReference>
<name>A0A9D1E951_9FIRM</name>
<evidence type="ECO:0000259" key="7">
    <source>
        <dbReference type="Pfam" id="PF17827"/>
    </source>
</evidence>
<dbReference type="SUPFAM" id="SSF53335">
    <property type="entry name" value="S-adenosyl-L-methionine-dependent methyltransferases"/>
    <property type="match status" value="1"/>
</dbReference>
<keyword evidence="1 5" id="KW-0489">Methyltransferase</keyword>
<dbReference type="InterPro" id="IPR004556">
    <property type="entry name" value="HemK-like"/>
</dbReference>
<dbReference type="PANTHER" id="PTHR18895:SF74">
    <property type="entry name" value="MTRF1L RELEASE FACTOR GLUTAMINE METHYLTRANSFERASE"/>
    <property type="match status" value="1"/>
</dbReference>
<organism evidence="8 9">
    <name type="scientific">Candidatus Pullilachnospira gallistercoris</name>
    <dbReference type="NCBI Taxonomy" id="2840911"/>
    <lineage>
        <taxon>Bacteria</taxon>
        <taxon>Bacillati</taxon>
        <taxon>Bacillota</taxon>
        <taxon>Clostridia</taxon>
        <taxon>Lachnospirales</taxon>
        <taxon>Lachnospiraceae</taxon>
        <taxon>Lachnospiraceae incertae sedis</taxon>
        <taxon>Candidatus Pullilachnospira</taxon>
    </lineage>
</organism>
<feature type="binding site" evidence="5">
    <location>
        <position position="141"/>
    </location>
    <ligand>
        <name>S-adenosyl-L-methionine</name>
        <dbReference type="ChEBI" id="CHEBI:59789"/>
    </ligand>
</feature>
<evidence type="ECO:0000256" key="1">
    <source>
        <dbReference type="ARBA" id="ARBA00022603"/>
    </source>
</evidence>
<feature type="binding site" evidence="5">
    <location>
        <position position="184"/>
    </location>
    <ligand>
        <name>S-adenosyl-L-methionine</name>
        <dbReference type="ChEBI" id="CHEBI:59789"/>
    </ligand>
</feature>
<accession>A0A9D1E951</accession>
<feature type="binding site" evidence="5">
    <location>
        <begin position="184"/>
        <end position="187"/>
    </location>
    <ligand>
        <name>substrate</name>
    </ligand>
</feature>
<evidence type="ECO:0000256" key="3">
    <source>
        <dbReference type="ARBA" id="ARBA00022691"/>
    </source>
</evidence>
<dbReference type="NCBIfam" id="TIGR00536">
    <property type="entry name" value="hemK_fam"/>
    <property type="match status" value="1"/>
</dbReference>
<dbReference type="NCBIfam" id="TIGR03534">
    <property type="entry name" value="RF_mod_PrmC"/>
    <property type="match status" value="1"/>
</dbReference>
<protein>
    <recommendedName>
        <fullName evidence="5">Release factor glutamine methyltransferase</fullName>
        <shortName evidence="5">RF MTase</shortName>
        <ecNumber evidence="5">2.1.1.297</ecNumber>
    </recommendedName>
    <alternativeName>
        <fullName evidence="5">N5-glutamine methyltransferase PrmC</fullName>
    </alternativeName>
    <alternativeName>
        <fullName evidence="5">Protein-(glutamine-N5) MTase PrmC</fullName>
    </alternativeName>
    <alternativeName>
        <fullName evidence="5">Protein-glutamine N-methyltransferase PrmC</fullName>
    </alternativeName>
</protein>
<reference evidence="8" key="1">
    <citation type="submission" date="2020-10" db="EMBL/GenBank/DDBJ databases">
        <authorList>
            <person name="Gilroy R."/>
        </authorList>
    </citation>
    <scope>NUCLEOTIDE SEQUENCE</scope>
    <source>
        <strain evidence="8">ChiSjej5B23-6657</strain>
    </source>
</reference>
<feature type="domain" description="Release factor glutamine methyltransferase N-terminal" evidence="7">
    <location>
        <begin position="5"/>
        <end position="75"/>
    </location>
</feature>
<keyword evidence="2 5" id="KW-0808">Transferase</keyword>
<dbReference type="GO" id="GO:0003676">
    <property type="term" value="F:nucleic acid binding"/>
    <property type="evidence" value="ECO:0007669"/>
    <property type="project" value="InterPro"/>
</dbReference>
<gene>
    <name evidence="5 8" type="primary">prmC</name>
    <name evidence="8" type="ORF">IAA55_03990</name>
</gene>
<dbReference type="Gene3D" id="1.10.8.10">
    <property type="entry name" value="DNA helicase RuvA subunit, C-terminal domain"/>
    <property type="match status" value="1"/>
</dbReference>
<dbReference type="PROSITE" id="PS00092">
    <property type="entry name" value="N6_MTASE"/>
    <property type="match status" value="1"/>
</dbReference>
<dbReference type="EC" id="2.1.1.297" evidence="5"/>
<dbReference type="InterPro" id="IPR007848">
    <property type="entry name" value="Small_mtfrase_dom"/>
</dbReference>
<dbReference type="CDD" id="cd02440">
    <property type="entry name" value="AdoMet_MTases"/>
    <property type="match status" value="1"/>
</dbReference>
<evidence type="ECO:0000259" key="6">
    <source>
        <dbReference type="Pfam" id="PF05175"/>
    </source>
</evidence>
<comment type="function">
    <text evidence="5">Methylates the class 1 translation termination release factors RF1/PrfA and RF2/PrfB on the glutamine residue of the universally conserved GGQ motif.</text>
</comment>
<keyword evidence="3 5" id="KW-0949">S-adenosyl-L-methionine</keyword>
<comment type="similarity">
    <text evidence="5">Belongs to the protein N5-glutamine methyltransferase family. PrmC subfamily.</text>
</comment>
<reference evidence="8" key="2">
    <citation type="journal article" date="2021" name="PeerJ">
        <title>Extensive microbial diversity within the chicken gut microbiome revealed by metagenomics and culture.</title>
        <authorList>
            <person name="Gilroy R."/>
            <person name="Ravi A."/>
            <person name="Getino M."/>
            <person name="Pursley I."/>
            <person name="Horton D.L."/>
            <person name="Alikhan N.F."/>
            <person name="Baker D."/>
            <person name="Gharbi K."/>
            <person name="Hall N."/>
            <person name="Watson M."/>
            <person name="Adriaenssens E.M."/>
            <person name="Foster-Nyarko E."/>
            <person name="Jarju S."/>
            <person name="Secka A."/>
            <person name="Antonio M."/>
            <person name="Oren A."/>
            <person name="Chaudhuri R.R."/>
            <person name="La Ragione R."/>
            <person name="Hildebrand F."/>
            <person name="Pallen M.J."/>
        </authorList>
    </citation>
    <scope>NUCLEOTIDE SEQUENCE</scope>
    <source>
        <strain evidence="8">ChiSjej5B23-6657</strain>
    </source>
</reference>
<evidence type="ECO:0000313" key="8">
    <source>
        <dbReference type="EMBL" id="HIR70423.1"/>
    </source>
</evidence>
<dbReference type="Proteomes" id="UP000823912">
    <property type="component" value="Unassembled WGS sequence"/>
</dbReference>
<dbReference type="GO" id="GO:0032259">
    <property type="term" value="P:methylation"/>
    <property type="evidence" value="ECO:0007669"/>
    <property type="project" value="UniProtKB-KW"/>
</dbReference>
<evidence type="ECO:0000256" key="5">
    <source>
        <dbReference type="HAMAP-Rule" id="MF_02126"/>
    </source>
</evidence>
<dbReference type="InterPro" id="IPR019874">
    <property type="entry name" value="RF_methyltr_PrmC"/>
</dbReference>
<evidence type="ECO:0000256" key="4">
    <source>
        <dbReference type="ARBA" id="ARBA00048391"/>
    </source>
</evidence>
<dbReference type="HAMAP" id="MF_02126">
    <property type="entry name" value="RF_methyltr_PrmC"/>
    <property type="match status" value="1"/>
</dbReference>
<dbReference type="AlphaFoldDB" id="A0A9D1E951"/>
<dbReference type="InterPro" id="IPR029063">
    <property type="entry name" value="SAM-dependent_MTases_sf"/>
</dbReference>
<comment type="catalytic activity">
    <reaction evidence="4 5">
        <text>L-glutaminyl-[peptide chain release factor] + S-adenosyl-L-methionine = N(5)-methyl-L-glutaminyl-[peptide chain release factor] + S-adenosyl-L-homocysteine + H(+)</text>
        <dbReference type="Rhea" id="RHEA:42896"/>
        <dbReference type="Rhea" id="RHEA-COMP:10271"/>
        <dbReference type="Rhea" id="RHEA-COMP:10272"/>
        <dbReference type="ChEBI" id="CHEBI:15378"/>
        <dbReference type="ChEBI" id="CHEBI:30011"/>
        <dbReference type="ChEBI" id="CHEBI:57856"/>
        <dbReference type="ChEBI" id="CHEBI:59789"/>
        <dbReference type="ChEBI" id="CHEBI:61891"/>
        <dbReference type="EC" id="2.1.1.297"/>
    </reaction>
</comment>
<evidence type="ECO:0000256" key="2">
    <source>
        <dbReference type="ARBA" id="ARBA00022679"/>
    </source>
</evidence>
<dbReference type="InterPro" id="IPR050320">
    <property type="entry name" value="N5-glutamine_MTase"/>
</dbReference>
<dbReference type="PANTHER" id="PTHR18895">
    <property type="entry name" value="HEMK METHYLTRANSFERASE"/>
    <property type="match status" value="1"/>
</dbReference>
<comment type="caution">
    <text evidence="8">The sequence shown here is derived from an EMBL/GenBank/DDBJ whole genome shotgun (WGS) entry which is preliminary data.</text>
</comment>
<feature type="domain" description="Methyltransferase small" evidence="6">
    <location>
        <begin position="97"/>
        <end position="188"/>
    </location>
</feature>
<dbReference type="EMBL" id="DVHM01000062">
    <property type="protein sequence ID" value="HIR70423.1"/>
    <property type="molecule type" value="Genomic_DNA"/>
</dbReference>